<keyword evidence="1" id="KW-0472">Membrane</keyword>
<evidence type="ECO:0000313" key="2">
    <source>
        <dbReference type="EMBL" id="SEL86204.1"/>
    </source>
</evidence>
<dbReference type="EMBL" id="FOAZ01000014">
    <property type="protein sequence ID" value="SEL86204.1"/>
    <property type="molecule type" value="Genomic_DNA"/>
</dbReference>
<feature type="transmembrane region" description="Helical" evidence="1">
    <location>
        <begin position="53"/>
        <end position="70"/>
    </location>
</feature>
<sequence>MKVHTKARTVATVLMLDAAIHSYWATGAVWPAHSLTSLSLAVLNADVRWNAPVLLPIAGMLVTGATALLARSHGRGGQLAALGSFAVAAGLGMRGVAGLVWISGVGSDPQAPFYWLNLLLYTPACMTLAPLALSVVTGPRAAGIGRLRSLRRALS</sequence>
<name>A0A1H7TP22_STRJI</name>
<protein>
    <submittedName>
        <fullName evidence="2">4,5:9,10-diseco-3-hydroxy-5,9,17-trioxoandrosta-1(10),2-diene-4-oate hydrolase</fullName>
    </submittedName>
</protein>
<dbReference type="RefSeq" id="WP_063773349.1">
    <property type="nucleotide sequence ID" value="NZ_BBPN01000036.1"/>
</dbReference>
<gene>
    <name evidence="2" type="ORF">SAMN05414137_114101</name>
</gene>
<evidence type="ECO:0000313" key="3">
    <source>
        <dbReference type="Proteomes" id="UP000183015"/>
    </source>
</evidence>
<keyword evidence="1" id="KW-1133">Transmembrane helix</keyword>
<keyword evidence="3" id="KW-1185">Reference proteome</keyword>
<feature type="transmembrane region" description="Helical" evidence="1">
    <location>
        <begin position="82"/>
        <end position="102"/>
    </location>
</feature>
<keyword evidence="2" id="KW-0378">Hydrolase</keyword>
<dbReference type="Proteomes" id="UP000183015">
    <property type="component" value="Unassembled WGS sequence"/>
</dbReference>
<dbReference type="AlphaFoldDB" id="A0A1H7TP22"/>
<evidence type="ECO:0000256" key="1">
    <source>
        <dbReference type="SAM" id="Phobius"/>
    </source>
</evidence>
<feature type="transmembrane region" description="Helical" evidence="1">
    <location>
        <begin position="114"/>
        <end position="136"/>
    </location>
</feature>
<dbReference type="eggNOG" id="ENOG5033DQ9">
    <property type="taxonomic scope" value="Bacteria"/>
</dbReference>
<dbReference type="GO" id="GO:0016787">
    <property type="term" value="F:hydrolase activity"/>
    <property type="evidence" value="ECO:0007669"/>
    <property type="project" value="UniProtKB-KW"/>
</dbReference>
<dbReference type="InterPro" id="IPR025058">
    <property type="entry name" value="DUF3995"/>
</dbReference>
<reference evidence="3" key="1">
    <citation type="submission" date="2016-10" db="EMBL/GenBank/DDBJ databases">
        <authorList>
            <person name="Varghese N."/>
        </authorList>
    </citation>
    <scope>NUCLEOTIDE SEQUENCE [LARGE SCALE GENOMIC DNA]</scope>
    <source>
        <strain evidence="3">DSM 45096 / BCRC 16803 / CGMCC 4.1857 / CIP 109030 / JCM 12277 / KCTC 19219 / NBRC 100920 / 33214</strain>
    </source>
</reference>
<organism evidence="2 3">
    <name type="scientific">Streptacidiphilus jiangxiensis</name>
    <dbReference type="NCBI Taxonomy" id="235985"/>
    <lineage>
        <taxon>Bacteria</taxon>
        <taxon>Bacillati</taxon>
        <taxon>Actinomycetota</taxon>
        <taxon>Actinomycetes</taxon>
        <taxon>Kitasatosporales</taxon>
        <taxon>Streptomycetaceae</taxon>
        <taxon>Streptacidiphilus</taxon>
    </lineage>
</organism>
<accession>A0A1H7TP22</accession>
<feature type="transmembrane region" description="Helical" evidence="1">
    <location>
        <begin position="12"/>
        <end position="33"/>
    </location>
</feature>
<keyword evidence="1" id="KW-0812">Transmembrane</keyword>
<proteinExistence type="predicted"/>
<dbReference type="Pfam" id="PF13160">
    <property type="entry name" value="DUF3995"/>
    <property type="match status" value="1"/>
</dbReference>
<dbReference type="STRING" id="235985.SAMN05414137_114101"/>